<dbReference type="OrthoDB" id="10543477at2759"/>
<keyword evidence="2" id="KW-1185">Reference proteome</keyword>
<sequence length="71" mass="8566">MFRPSNLPHTICYSADTEHLFSWKKRQIMIAFKRLICRNRITLIRCDCQKFVEQVVHCNNSNYDDDDDAYH</sequence>
<reference evidence="1 2" key="1">
    <citation type="submission" date="2015-05" db="EMBL/GenBank/DDBJ databases">
        <title>Evolution of Trichinella species and genotypes.</title>
        <authorList>
            <person name="Korhonen P.K."/>
            <person name="Edoardo P."/>
            <person name="Giuseppe L.R."/>
            <person name="Gasser R.B."/>
        </authorList>
    </citation>
    <scope>NUCLEOTIDE SEQUENCE [LARGE SCALE GENOMIC DNA]</scope>
    <source>
        <strain evidence="1">ISS10</strain>
    </source>
</reference>
<protein>
    <submittedName>
        <fullName evidence="1">Uncharacterized protein</fullName>
    </submittedName>
</protein>
<comment type="caution">
    <text evidence="1">The sequence shown here is derived from an EMBL/GenBank/DDBJ whole genome shotgun (WGS) entry which is preliminary data.</text>
</comment>
<gene>
    <name evidence="1" type="ORF">T02_5911</name>
</gene>
<evidence type="ECO:0000313" key="2">
    <source>
        <dbReference type="Proteomes" id="UP000054721"/>
    </source>
</evidence>
<accession>A0A0V1LPP1</accession>
<evidence type="ECO:0000313" key="1">
    <source>
        <dbReference type="EMBL" id="KRZ61459.1"/>
    </source>
</evidence>
<organism evidence="1 2">
    <name type="scientific">Trichinella nativa</name>
    <dbReference type="NCBI Taxonomy" id="6335"/>
    <lineage>
        <taxon>Eukaryota</taxon>
        <taxon>Metazoa</taxon>
        <taxon>Ecdysozoa</taxon>
        <taxon>Nematoda</taxon>
        <taxon>Enoplea</taxon>
        <taxon>Dorylaimia</taxon>
        <taxon>Trichinellida</taxon>
        <taxon>Trichinellidae</taxon>
        <taxon>Trichinella</taxon>
    </lineage>
</organism>
<dbReference type="EMBL" id="JYDW01000018">
    <property type="protein sequence ID" value="KRZ61459.1"/>
    <property type="molecule type" value="Genomic_DNA"/>
</dbReference>
<name>A0A0V1LPP1_9BILA</name>
<dbReference type="Proteomes" id="UP000054721">
    <property type="component" value="Unassembled WGS sequence"/>
</dbReference>
<proteinExistence type="predicted"/>
<dbReference type="AlphaFoldDB" id="A0A0V1LPP1"/>